<dbReference type="EMBL" id="DVMJ01000069">
    <property type="protein sequence ID" value="HIU14052.1"/>
    <property type="molecule type" value="Genomic_DNA"/>
</dbReference>
<dbReference type="Gene3D" id="3.90.70.10">
    <property type="entry name" value="Cysteine proteinases"/>
    <property type="match status" value="1"/>
</dbReference>
<evidence type="ECO:0000313" key="3">
    <source>
        <dbReference type="Proteomes" id="UP000824175"/>
    </source>
</evidence>
<organism evidence="2 3">
    <name type="scientific">Candidatus Fimiplasma intestinipullorum</name>
    <dbReference type="NCBI Taxonomy" id="2840825"/>
    <lineage>
        <taxon>Bacteria</taxon>
        <taxon>Bacillati</taxon>
        <taxon>Bacillota</taxon>
        <taxon>Clostridia</taxon>
        <taxon>Eubacteriales</taxon>
        <taxon>Candidatus Fimiplasma</taxon>
    </lineage>
</organism>
<dbReference type="InterPro" id="IPR039564">
    <property type="entry name" value="Peptidase_C39-like"/>
</dbReference>
<dbReference type="AlphaFoldDB" id="A0A9D1L1K4"/>
<gene>
    <name evidence="2" type="ORF">IAD15_08290</name>
</gene>
<dbReference type="PANTHER" id="PTHR37806:SF1">
    <property type="entry name" value="PEPTIDASE C39-LIKE DOMAIN-CONTAINING PROTEIN"/>
    <property type="match status" value="1"/>
</dbReference>
<feature type="domain" description="Peptidase C39-like" evidence="1">
    <location>
        <begin position="35"/>
        <end position="198"/>
    </location>
</feature>
<accession>A0A9D1L1K4</accession>
<evidence type="ECO:0000313" key="2">
    <source>
        <dbReference type="EMBL" id="HIU14052.1"/>
    </source>
</evidence>
<reference evidence="2" key="1">
    <citation type="submission" date="2020-10" db="EMBL/GenBank/DDBJ databases">
        <authorList>
            <person name="Gilroy R."/>
        </authorList>
    </citation>
    <scope>NUCLEOTIDE SEQUENCE</scope>
    <source>
        <strain evidence="2">CHK195-11698</strain>
    </source>
</reference>
<evidence type="ECO:0000259" key="1">
    <source>
        <dbReference type="Pfam" id="PF13529"/>
    </source>
</evidence>
<protein>
    <submittedName>
        <fullName evidence="2">C39 family peptidase</fullName>
    </submittedName>
</protein>
<sequence length="229" mass="25759">MTTFLQILMCLFAFIMNEPCPKLPVDDTDLAAVLIEVPVLNQYPALPTGCEATAATMVLQYFHEDIDHVTFASEWLNCEPVYDMEGLLYGPHPQQAFVGDPFSEYGLGCYAGAIEQAIQEHSVLCDATAIFDVSLESLASQYIDQGIPVVIWATLELQSPEMGSSWLVEDGSLFTWQSREHCLVLVGYNDWYYFVNDPQTGTCVQYPKFWFETRYHQMGAQAVVIEPVN</sequence>
<name>A0A9D1L1K4_9FIRM</name>
<comment type="caution">
    <text evidence="2">The sequence shown here is derived from an EMBL/GenBank/DDBJ whole genome shotgun (WGS) entry which is preliminary data.</text>
</comment>
<dbReference type="PANTHER" id="PTHR37806">
    <property type="entry name" value="LMO0724 PROTEIN"/>
    <property type="match status" value="1"/>
</dbReference>
<proteinExistence type="predicted"/>
<reference evidence="2" key="2">
    <citation type="journal article" date="2021" name="PeerJ">
        <title>Extensive microbial diversity within the chicken gut microbiome revealed by metagenomics and culture.</title>
        <authorList>
            <person name="Gilroy R."/>
            <person name="Ravi A."/>
            <person name="Getino M."/>
            <person name="Pursley I."/>
            <person name="Horton D.L."/>
            <person name="Alikhan N.F."/>
            <person name="Baker D."/>
            <person name="Gharbi K."/>
            <person name="Hall N."/>
            <person name="Watson M."/>
            <person name="Adriaenssens E.M."/>
            <person name="Foster-Nyarko E."/>
            <person name="Jarju S."/>
            <person name="Secka A."/>
            <person name="Antonio M."/>
            <person name="Oren A."/>
            <person name="Chaudhuri R.R."/>
            <person name="La Ragione R."/>
            <person name="Hildebrand F."/>
            <person name="Pallen M.J."/>
        </authorList>
    </citation>
    <scope>NUCLEOTIDE SEQUENCE</scope>
    <source>
        <strain evidence="2">CHK195-11698</strain>
    </source>
</reference>
<dbReference type="Pfam" id="PF13529">
    <property type="entry name" value="Peptidase_C39_2"/>
    <property type="match status" value="1"/>
</dbReference>
<dbReference type="Proteomes" id="UP000824175">
    <property type="component" value="Unassembled WGS sequence"/>
</dbReference>